<dbReference type="Proteomes" id="UP000678276">
    <property type="component" value="Unassembled WGS sequence"/>
</dbReference>
<keyword evidence="5" id="KW-1185">Reference proteome</keyword>
<comment type="caution">
    <text evidence="3">Lacks conserved residue(s) required for the propagation of feature annotation.</text>
</comment>
<comment type="caution">
    <text evidence="4">The sequence shown here is derived from an EMBL/GenBank/DDBJ whole genome shotgun (WGS) entry which is preliminary data.</text>
</comment>
<evidence type="ECO:0008006" key="6">
    <source>
        <dbReference type="Google" id="ProtNLM"/>
    </source>
</evidence>
<dbReference type="PROSITE" id="PS51347">
    <property type="entry name" value="PHOSPHOTRIESTERASE_2"/>
    <property type="match status" value="1"/>
</dbReference>
<dbReference type="Gene3D" id="3.20.20.140">
    <property type="entry name" value="Metal-dependent hydrolases"/>
    <property type="match status" value="1"/>
</dbReference>
<dbReference type="SUPFAM" id="SSF51556">
    <property type="entry name" value="Metallo-dependent hydrolases"/>
    <property type="match status" value="1"/>
</dbReference>
<gene>
    <name evidence="4" type="ORF">J6595_14700</name>
</gene>
<name>A0ABS4BJ89_9HYPH</name>
<accession>A0ABS4BJ89</accession>
<evidence type="ECO:0000256" key="3">
    <source>
        <dbReference type="PROSITE-ProRule" id="PRU00679"/>
    </source>
</evidence>
<evidence type="ECO:0000313" key="5">
    <source>
        <dbReference type="Proteomes" id="UP000678276"/>
    </source>
</evidence>
<reference evidence="4 5" key="1">
    <citation type="submission" date="2021-04" db="EMBL/GenBank/DDBJ databases">
        <title>Whole genome sequence of Jiella sp. KSK16Y-1.</title>
        <authorList>
            <person name="Tuo L."/>
        </authorList>
    </citation>
    <scope>NUCLEOTIDE SEQUENCE [LARGE SCALE GENOMIC DNA]</scope>
    <source>
        <strain evidence="4 5">KSK16Y-1</strain>
    </source>
</reference>
<protein>
    <recommendedName>
        <fullName evidence="6">Aryldialkylphosphatase</fullName>
    </recommendedName>
</protein>
<dbReference type="Pfam" id="PF02126">
    <property type="entry name" value="PTE"/>
    <property type="match status" value="1"/>
</dbReference>
<dbReference type="EMBL" id="JAGJCF010000011">
    <property type="protein sequence ID" value="MBP0616832.1"/>
    <property type="molecule type" value="Genomic_DNA"/>
</dbReference>
<dbReference type="PANTHER" id="PTHR10819:SF3">
    <property type="entry name" value="PHOSPHOTRIESTERASE-RELATED PROTEIN"/>
    <property type="match status" value="1"/>
</dbReference>
<keyword evidence="2" id="KW-0378">Hydrolase</keyword>
<comment type="similarity">
    <text evidence="3">Belongs to the metallo-dependent hydrolases superfamily. Phosphotriesterase family.</text>
</comment>
<dbReference type="InterPro" id="IPR017947">
    <property type="entry name" value="AryldialkylPase_Zn-BS"/>
</dbReference>
<sequence>MGGFAQTVTGRIAAAELGRTLMHEHILCDLRAPGDRGSPAHGLGSGPITMANRFAVDYFQNRVPENMFLDDDAAAELDLEHFSAAGGGTIVELTVGGMAPQSERLAALSRESGVHVILGAGWYTQAYLSPEIDGMDQDTIQAEIERQVLQGAWGTNIRCGIIGEIGCSWPVTPTERRILAAAAKAQQTTGAALTIHPGRHPDAPAEIAEIVIAAGGDPERTVIGHMDRTIFDRDRLIALLERGFVLEWDFFGIETSQYWMGGVDLDLPTDYMRLDLIRALIERGYLNQIAVSHDICTRTRLLAYGGHGYGHLIAHVAPLARRRGFSDSELDQLLVQTPARLLSFLS</sequence>
<dbReference type="RefSeq" id="WP_209595329.1">
    <property type="nucleotide sequence ID" value="NZ_JAGJCF010000011.1"/>
</dbReference>
<dbReference type="InterPro" id="IPR032466">
    <property type="entry name" value="Metal_Hydrolase"/>
</dbReference>
<proteinExistence type="inferred from homology"/>
<dbReference type="InterPro" id="IPR001559">
    <property type="entry name" value="Phosphotriesterase"/>
</dbReference>
<keyword evidence="1" id="KW-0479">Metal-binding</keyword>
<organism evidence="4 5">
    <name type="scientific">Jiella mangrovi</name>
    <dbReference type="NCBI Taxonomy" id="2821407"/>
    <lineage>
        <taxon>Bacteria</taxon>
        <taxon>Pseudomonadati</taxon>
        <taxon>Pseudomonadota</taxon>
        <taxon>Alphaproteobacteria</taxon>
        <taxon>Hyphomicrobiales</taxon>
        <taxon>Aurantimonadaceae</taxon>
        <taxon>Jiella</taxon>
    </lineage>
</organism>
<evidence type="ECO:0000313" key="4">
    <source>
        <dbReference type="EMBL" id="MBP0616832.1"/>
    </source>
</evidence>
<evidence type="ECO:0000256" key="1">
    <source>
        <dbReference type="ARBA" id="ARBA00022723"/>
    </source>
</evidence>
<dbReference type="PANTHER" id="PTHR10819">
    <property type="entry name" value="PHOSPHOTRIESTERASE-RELATED"/>
    <property type="match status" value="1"/>
</dbReference>
<dbReference type="PROSITE" id="PS01322">
    <property type="entry name" value="PHOSPHOTRIESTERASE_1"/>
    <property type="match status" value="1"/>
</dbReference>
<evidence type="ECO:0000256" key="2">
    <source>
        <dbReference type="ARBA" id="ARBA00022801"/>
    </source>
</evidence>